<gene>
    <name evidence="9" type="ORF">LY79DRAFT_296134</name>
</gene>
<evidence type="ECO:0000256" key="7">
    <source>
        <dbReference type="SAM" id="Phobius"/>
    </source>
</evidence>
<feature type="region of interest" description="Disordered" evidence="6">
    <location>
        <begin position="301"/>
        <end position="324"/>
    </location>
</feature>
<keyword evidence="10" id="KW-1185">Reference proteome</keyword>
<comment type="subcellular location">
    <subcellularLocation>
        <location evidence="1">Membrane</location>
        <topology evidence="1">Multi-pass membrane protein</topology>
    </subcellularLocation>
</comment>
<accession>A0AAD8V2E1</accession>
<evidence type="ECO:0000256" key="1">
    <source>
        <dbReference type="ARBA" id="ARBA00004141"/>
    </source>
</evidence>
<evidence type="ECO:0000313" key="10">
    <source>
        <dbReference type="Proteomes" id="UP001230504"/>
    </source>
</evidence>
<dbReference type="AlphaFoldDB" id="A0AAD8V2E1"/>
<dbReference type="GeneID" id="85436489"/>
<evidence type="ECO:0000256" key="5">
    <source>
        <dbReference type="ARBA" id="ARBA00038359"/>
    </source>
</evidence>
<comment type="similarity">
    <text evidence="5">Belongs to the SAT4 family.</text>
</comment>
<feature type="transmembrane region" description="Helical" evidence="7">
    <location>
        <begin position="225"/>
        <end position="248"/>
    </location>
</feature>
<feature type="transmembrane region" description="Helical" evidence="7">
    <location>
        <begin position="186"/>
        <end position="205"/>
    </location>
</feature>
<dbReference type="Proteomes" id="UP001230504">
    <property type="component" value="Unassembled WGS sequence"/>
</dbReference>
<evidence type="ECO:0000256" key="2">
    <source>
        <dbReference type="ARBA" id="ARBA00022692"/>
    </source>
</evidence>
<evidence type="ECO:0000256" key="3">
    <source>
        <dbReference type="ARBA" id="ARBA00022989"/>
    </source>
</evidence>
<comment type="caution">
    <text evidence="9">The sequence shown here is derived from an EMBL/GenBank/DDBJ whole genome shotgun (WGS) entry which is preliminary data.</text>
</comment>
<dbReference type="InterPro" id="IPR052337">
    <property type="entry name" value="SAT4-like"/>
</dbReference>
<dbReference type="GO" id="GO:0016020">
    <property type="term" value="C:membrane"/>
    <property type="evidence" value="ECO:0007669"/>
    <property type="project" value="UniProtKB-SubCell"/>
</dbReference>
<protein>
    <recommendedName>
        <fullName evidence="8">Rhodopsin domain-containing protein</fullName>
    </recommendedName>
</protein>
<feature type="transmembrane region" description="Helical" evidence="7">
    <location>
        <begin position="20"/>
        <end position="41"/>
    </location>
</feature>
<feature type="transmembrane region" description="Helical" evidence="7">
    <location>
        <begin position="61"/>
        <end position="85"/>
    </location>
</feature>
<dbReference type="PANTHER" id="PTHR33048">
    <property type="entry name" value="PTH11-LIKE INTEGRAL MEMBRANE PROTEIN (AFU_ORTHOLOGUE AFUA_5G11245)"/>
    <property type="match status" value="1"/>
</dbReference>
<feature type="domain" description="Rhodopsin" evidence="8">
    <location>
        <begin position="2"/>
        <end position="252"/>
    </location>
</feature>
<dbReference type="Pfam" id="PF20684">
    <property type="entry name" value="Fung_rhodopsin"/>
    <property type="match status" value="1"/>
</dbReference>
<keyword evidence="3 7" id="KW-1133">Transmembrane helix</keyword>
<evidence type="ECO:0000313" key="9">
    <source>
        <dbReference type="EMBL" id="KAK1580702.1"/>
    </source>
</evidence>
<evidence type="ECO:0000256" key="4">
    <source>
        <dbReference type="ARBA" id="ARBA00023136"/>
    </source>
</evidence>
<reference evidence="9" key="1">
    <citation type="submission" date="2021-06" db="EMBL/GenBank/DDBJ databases">
        <title>Comparative genomics, transcriptomics and evolutionary studies reveal genomic signatures of adaptation to plant cell wall in hemibiotrophic fungi.</title>
        <authorList>
            <consortium name="DOE Joint Genome Institute"/>
            <person name="Baroncelli R."/>
            <person name="Diaz J.F."/>
            <person name="Benocci T."/>
            <person name="Peng M."/>
            <person name="Battaglia E."/>
            <person name="Haridas S."/>
            <person name="Andreopoulos W."/>
            <person name="Labutti K."/>
            <person name="Pangilinan J."/>
            <person name="Floch G.L."/>
            <person name="Makela M.R."/>
            <person name="Henrissat B."/>
            <person name="Grigoriev I.V."/>
            <person name="Crouch J.A."/>
            <person name="De Vries R.P."/>
            <person name="Sukno S.A."/>
            <person name="Thon M.R."/>
        </authorList>
    </citation>
    <scope>NUCLEOTIDE SEQUENCE</scope>
    <source>
        <strain evidence="9">CBS 125086</strain>
    </source>
</reference>
<organism evidence="9 10">
    <name type="scientific">Colletotrichum navitas</name>
    <dbReference type="NCBI Taxonomy" id="681940"/>
    <lineage>
        <taxon>Eukaryota</taxon>
        <taxon>Fungi</taxon>
        <taxon>Dikarya</taxon>
        <taxon>Ascomycota</taxon>
        <taxon>Pezizomycotina</taxon>
        <taxon>Sordariomycetes</taxon>
        <taxon>Hypocreomycetidae</taxon>
        <taxon>Glomerellales</taxon>
        <taxon>Glomerellaceae</taxon>
        <taxon>Colletotrichum</taxon>
        <taxon>Colletotrichum graminicola species complex</taxon>
    </lineage>
</organism>
<dbReference type="PANTHER" id="PTHR33048:SF47">
    <property type="entry name" value="INTEGRAL MEMBRANE PROTEIN-RELATED"/>
    <property type="match status" value="1"/>
</dbReference>
<name>A0AAD8V2E1_9PEZI</name>
<keyword evidence="2 7" id="KW-0812">Transmembrane</keyword>
<dbReference type="EMBL" id="JAHLJV010000052">
    <property type="protein sequence ID" value="KAK1580702.1"/>
    <property type="molecule type" value="Genomic_DNA"/>
</dbReference>
<dbReference type="InterPro" id="IPR049326">
    <property type="entry name" value="Rhodopsin_dom_fungi"/>
</dbReference>
<evidence type="ECO:0000256" key="6">
    <source>
        <dbReference type="SAM" id="MobiDB-lite"/>
    </source>
</evidence>
<proteinExistence type="inferred from homology"/>
<feature type="transmembrane region" description="Helical" evidence="7">
    <location>
        <begin position="97"/>
        <end position="127"/>
    </location>
</feature>
<keyword evidence="4 7" id="KW-0472">Membrane</keyword>
<sequence length="350" mass="38955">MLRIWCRIFVMRASGWDDVFLILAVISLSIGTIGICFATDHGLGQHLLYLAPTEIVEYMRIFYVCNGTLPTSTCTIKIAILLQYLRIFERGTKTRTFTIFILVITGSWGIAYTFLAWVPCIPVASYWDWTIPSHARWGFGSQTAEDLVWIYAVHGTTNMILDFVIYAIPLPLYFNNKANEKSRKSVLCLFLLGTVVLMLTTWRFVELMKSRVGTYPTLDITWYSPLPMTLAILEIDVAVICASLPVFWPVLQDSMGAIFVTHEVKVTTETVDTLADDDECLEMAAPYTLCHQTSATRLNDTAGLFDPETHGASAPAQTSPDPSPKKGAGIIFGAYMQGKTTCDVEALKVG</sequence>
<evidence type="ECO:0000259" key="8">
    <source>
        <dbReference type="Pfam" id="PF20684"/>
    </source>
</evidence>
<dbReference type="RefSeq" id="XP_060411719.1">
    <property type="nucleotide sequence ID" value="XM_060552249.1"/>
</dbReference>
<feature type="transmembrane region" description="Helical" evidence="7">
    <location>
        <begin position="147"/>
        <end position="174"/>
    </location>
</feature>